<accession>A0A5M9MAR5</accession>
<evidence type="ECO:0000313" key="3">
    <source>
        <dbReference type="Proteomes" id="UP000324241"/>
    </source>
</evidence>
<dbReference type="GeneID" id="54334466"/>
<reference evidence="2 3" key="1">
    <citation type="submission" date="2019-08" db="EMBL/GenBank/DDBJ databases">
        <title>The genome sequence of a newly discovered highly antifungal drug resistant Aspergillus species, Aspergillus tanneri NIH 1004.</title>
        <authorList>
            <person name="Mounaud S."/>
            <person name="Singh I."/>
            <person name="Joardar V."/>
            <person name="Pakala S."/>
            <person name="Pakala S."/>
            <person name="Venepally P."/>
            <person name="Chung J.K."/>
            <person name="Losada L."/>
            <person name="Nierman W.C."/>
        </authorList>
    </citation>
    <scope>NUCLEOTIDE SEQUENCE [LARGE SCALE GENOMIC DNA]</scope>
    <source>
        <strain evidence="2 3">NIH1004</strain>
    </source>
</reference>
<dbReference type="EMBL" id="QUQM01000009">
    <property type="protein sequence ID" value="KAA8641629.1"/>
    <property type="molecule type" value="Genomic_DNA"/>
</dbReference>
<organism evidence="2 3">
    <name type="scientific">Aspergillus tanneri</name>
    <dbReference type="NCBI Taxonomy" id="1220188"/>
    <lineage>
        <taxon>Eukaryota</taxon>
        <taxon>Fungi</taxon>
        <taxon>Dikarya</taxon>
        <taxon>Ascomycota</taxon>
        <taxon>Pezizomycotina</taxon>
        <taxon>Eurotiomycetes</taxon>
        <taxon>Eurotiomycetidae</taxon>
        <taxon>Eurotiales</taxon>
        <taxon>Aspergillaceae</taxon>
        <taxon>Aspergillus</taxon>
        <taxon>Aspergillus subgen. Circumdati</taxon>
    </lineage>
</organism>
<evidence type="ECO:0000313" key="2">
    <source>
        <dbReference type="EMBL" id="KAA8641629.1"/>
    </source>
</evidence>
<gene>
    <name evidence="2" type="ORF">ATNIH1004_011765</name>
</gene>
<feature type="compositionally biased region" description="Polar residues" evidence="1">
    <location>
        <begin position="62"/>
        <end position="77"/>
    </location>
</feature>
<proteinExistence type="predicted"/>
<dbReference type="AlphaFoldDB" id="A0A5M9MAR5"/>
<feature type="region of interest" description="Disordered" evidence="1">
    <location>
        <begin position="54"/>
        <end position="79"/>
    </location>
</feature>
<comment type="caution">
    <text evidence="2">The sequence shown here is derived from an EMBL/GenBank/DDBJ whole genome shotgun (WGS) entry which is preliminary data.</text>
</comment>
<dbReference type="Proteomes" id="UP000324241">
    <property type="component" value="Unassembled WGS sequence"/>
</dbReference>
<dbReference type="RefSeq" id="XP_033420991.1">
    <property type="nucleotide sequence ID" value="XM_033576327.1"/>
</dbReference>
<sequence>MKDSITPLARSQLQSQLVRSSGSKLVKETWRGWLGGIARGVFKHLEKVNEIGRRTGDRPQSWHCQRSSSSSLPTSWGLQPVPPKKLTELDLTGQGGERDIDSRRQGCRAHLLVVHAHERGVLLDGGGPLRDERVPRRVGDLVG</sequence>
<name>A0A5M9MAR5_9EURO</name>
<evidence type="ECO:0000256" key="1">
    <source>
        <dbReference type="SAM" id="MobiDB-lite"/>
    </source>
</evidence>
<protein>
    <submittedName>
        <fullName evidence="2">Uncharacterized protein</fullName>
    </submittedName>
</protein>